<dbReference type="InterPro" id="IPR036390">
    <property type="entry name" value="WH_DNA-bd_sf"/>
</dbReference>
<gene>
    <name evidence="1" type="ORF">CHR53_03840</name>
</gene>
<accession>A0A3T0HTM1</accession>
<dbReference type="KEGG" id="nmk:CHR53_03840"/>
<dbReference type="InterPro" id="IPR036388">
    <property type="entry name" value="WH-like_DNA-bd_sf"/>
</dbReference>
<keyword evidence="2" id="KW-1185">Reference proteome</keyword>
<name>A0A3T0HTM1_9BACI</name>
<dbReference type="EMBL" id="CP022572">
    <property type="protein sequence ID" value="AZU60465.1"/>
    <property type="molecule type" value="Genomic_DNA"/>
</dbReference>
<sequence length="418" mass="47668">MSTKIAFIGSGESLTRIQPVAANLLDIEIDPYIYQEPQEAADLVTQIKPCDVVLFAGALAYYFSKKQLESLPIPCLYLATDEMAVASSFLSILYTKHITLERISIDMIDSSVVYNVLTEFESDVPKMHVLDYQNMLESHFDLGKIVTFHKKLWDQGKIDLALTSVHAVYHRLESFGIPAMRLTDPKFSLRRCLEIARAEAELFKRKSAQVAVGYINAAVLDEQPNALIHELPSPIQRLEDGLFVFYSTRGEIEALIGQNQFYDFMNNWDEPIKMGIGYGATFIDAEQNAKAALKFSEKDADSKCWYILTEEKQLLGPFPHENRQHQLKNDHPEIVQIAKQTRLSPGNLSKMIEFSKSRKDVHFTAADLADYLKVTRRSTERILKKLADHGYVKIVGEEMTYQQGRPRAIYELNMPVYR</sequence>
<dbReference type="RefSeq" id="WP_127485071.1">
    <property type="nucleotide sequence ID" value="NZ_CP022572.1"/>
</dbReference>
<dbReference type="STRING" id="1193713.GCA_001636315_03284"/>
<dbReference type="OrthoDB" id="4986073at2"/>
<reference evidence="1 2" key="1">
    <citation type="submission" date="2017-07" db="EMBL/GenBank/DDBJ databases">
        <title>The complete genome sequence of Bacillus mesonae strain H20-5, an efficient strain improving plant abiotic stress resistance.</title>
        <authorList>
            <person name="Kim S.Y."/>
            <person name="Song H."/>
            <person name="Sang M.K."/>
            <person name="Weon H.-Y."/>
            <person name="Song J."/>
        </authorList>
    </citation>
    <scope>NUCLEOTIDE SEQUENCE [LARGE SCALE GENOMIC DNA]</scope>
    <source>
        <strain evidence="1 2">H20-5</strain>
    </source>
</reference>
<protein>
    <submittedName>
        <fullName evidence="1">Transcriptional regulator</fullName>
    </submittedName>
</protein>
<dbReference type="AlphaFoldDB" id="A0A3T0HTM1"/>
<dbReference type="SUPFAM" id="SSF46785">
    <property type="entry name" value="Winged helix' DNA-binding domain"/>
    <property type="match status" value="1"/>
</dbReference>
<evidence type="ECO:0000313" key="2">
    <source>
        <dbReference type="Proteomes" id="UP000282892"/>
    </source>
</evidence>
<proteinExistence type="predicted"/>
<dbReference type="Gene3D" id="1.10.10.10">
    <property type="entry name" value="Winged helix-like DNA-binding domain superfamily/Winged helix DNA-binding domain"/>
    <property type="match status" value="1"/>
</dbReference>
<dbReference type="Proteomes" id="UP000282892">
    <property type="component" value="Chromosome"/>
</dbReference>
<evidence type="ECO:0000313" key="1">
    <source>
        <dbReference type="EMBL" id="AZU60465.1"/>
    </source>
</evidence>
<organism evidence="1 2">
    <name type="scientific">Neobacillus mesonae</name>
    <dbReference type="NCBI Taxonomy" id="1193713"/>
    <lineage>
        <taxon>Bacteria</taxon>
        <taxon>Bacillati</taxon>
        <taxon>Bacillota</taxon>
        <taxon>Bacilli</taxon>
        <taxon>Bacillales</taxon>
        <taxon>Bacillaceae</taxon>
        <taxon>Neobacillus</taxon>
    </lineage>
</organism>